<keyword evidence="13" id="KW-1185">Reference proteome</keyword>
<dbReference type="Pfam" id="PF12110">
    <property type="entry name" value="Nup96"/>
    <property type="match status" value="1"/>
</dbReference>
<dbReference type="GO" id="GO:0003723">
    <property type="term" value="F:RNA binding"/>
    <property type="evidence" value="ECO:0007669"/>
    <property type="project" value="TreeGrafter"/>
</dbReference>
<proteinExistence type="inferred from homology"/>
<evidence type="ECO:0000256" key="5">
    <source>
        <dbReference type="ARBA" id="ARBA00022816"/>
    </source>
</evidence>
<dbReference type="InterPro" id="IPR021967">
    <property type="entry name" value="Nup98_C"/>
</dbReference>
<accession>A0A137PFG1</accession>
<feature type="domain" description="Peptidase S59" evidence="11">
    <location>
        <begin position="900"/>
        <end position="1042"/>
    </location>
</feature>
<evidence type="ECO:0000256" key="1">
    <source>
        <dbReference type="ARBA" id="ARBA00004567"/>
    </source>
</evidence>
<feature type="compositionally biased region" description="Polar residues" evidence="10">
    <location>
        <begin position="125"/>
        <end position="144"/>
    </location>
</feature>
<keyword evidence="8" id="KW-0906">Nuclear pore complex</keyword>
<sequence length="1797" mass="192885">MNSGTGFSFGSSNTGNNPWGSNNNTNQSGGFGFGANNTANQSSGFGGGFGQNTNTNAGGMFGQTNNTGGFGQSNTTGGFGGGFGASNNTQTSGFGGGFGQNTNTNTGGAFGQTNTNNAFGMNNNQPSGFGQSNNTGGFGQSNNAGGFGQSSNTGGFGFGANNTNNNAFGSSNTGGFGQSNAGGFGQSNTNTGGFGGFGGSNAGSMFGGGANNAGGTVELGTGHTAFKVTNEKDPNNNPIVHQSITLMPVYKGFNFEELRWQDYQRGRRLPDAPGPIPMQYPEPTGMFAGATQTHAFNNVLPPGTTAAPVNNNTNTGFGFGQNNQTQSTGFGNTGGFGTNTNTGFGANTNTNTNTGFGNTTGGFGQTNTASNTGFGFGQNNQTQSTGFGNTTGGFGQTNNAFGQNNQTKPGGLFGSNTGTTSTGFGFGNNSTATNTSQAGGLFGNNNQQSTGTGFGGFGNTNTGTTGFGTSTGTGFGNNTTTASTGFGFGQTNTSTAGATTGFGSNTTGGGFGFGNTNTSAAGTTGTGFGTGLNTNTTGTSLFGNTGTNTATGTGTTGFGFGTNNTAATGTTGTGLFGNNAAKPSFGTGFGNTATSTATGTSLFGNNTATGTTGTSLFGGATAKPATSFSFGGNTGTTGSLFGGNTTTSTFGTTPQTNTFGTSTFGTTPATGTSMFGGSTLGGAAINNAAPIVAQVDKDIYGTNLATPESVATIFNSKITPAEKKNIPLATPVDSKPVTKDYQASSASSRFLPYRRPLSTVNLPSSFIQLTQTPVPHGKRSSIAPVSKVYGKGIMPSYTDLRPANRPYFATRFSLKKNLIEASGIFNDSRSFFSASSSADLSTSTQAPTITVNGEAQPKSTQPSTETKTFGSAVNGVANPPASTNVITTSATTSTPASSNESKYYTVPEMKELHKMSEEELSSLKNFKAGHRDFGEVEFLQEVDLSQLSLSALLGDIITFKRHTCTVYPDKTNKPALGKGLNVPSKVTLFNCFPEDVDSELPEGQFKEETVLKYVKTLQLLPDTEFIDYDKISGKWTFKVAHFSTYKAPSKFEKGGLVEDKDDNQEANLNFGREHSPPFLGSNIPTPKRQNTGLSLNSSNKDHLYFASIELGLRKSFRIGWGPNNSIVFTTGFHINPGNSPQKSHLVRVVNNAFSVDHKPEFSFPLASLEESLQLTLNTSMPGIENEVPIVRPSSYMGFDTYLHTLGEGELQGCLELERNIWSLSGQLWGSKLDDPGNDTTSDEESENEDSINYPIVYKRKKLLKKLETKEKVSNWWSNLVSPIIQKSLKTTEIKNSQDPIDLIWLHLTGHNLEEASDIAFTTHNPRLASLLIQAGGEGEFREYINLQIKSWHTEHCLEFIDAKKRKIYELLQGNMNPYLLATGHFDEVCKGLDWRRSFGLFIWYIGLYENDLAKCLHYYDRCMQKWIENKEEDGVTTVGMKNSLPFPWYDTLQSFLWKNREHYDILYHMLHLGINSKYSLEKLLHPLGITSNCLDFRLSWQLALILTKQIGIGKFESETNPNYCMDRLTVLFINQLLGLKLWRWAIFASCYLSNAKCRSQMIRHILARNIEPQVDFEFQQILQGVDIQTSNTIDVTVSLKDLRIPSIWIEDSFANLYAYQGRFRDELLLLLKVKKFDKAYYVFLTKLGPDMLMNRAFEEIVAILTKFPSEKVKRWDYGGKYYLKLSQLMLQYNQIQVNATEEDDIQIVVDLETSLQVLITDLNSLEKNQGFTSNTRPEIDSKLRARMVDQIVDSLTYLRKLLGSCSFKDLGHQPINLSRSRKIDQSLELGRVFFNDN</sequence>
<feature type="compositionally biased region" description="Polar residues" evidence="10">
    <location>
        <begin position="850"/>
        <end position="871"/>
    </location>
</feature>
<dbReference type="GO" id="GO:0017056">
    <property type="term" value="F:structural constituent of nuclear pore"/>
    <property type="evidence" value="ECO:0007669"/>
    <property type="project" value="InterPro"/>
</dbReference>
<evidence type="ECO:0000256" key="7">
    <source>
        <dbReference type="ARBA" id="ARBA00023010"/>
    </source>
</evidence>
<keyword evidence="9" id="KW-0539">Nucleus</keyword>
<evidence type="ECO:0000313" key="13">
    <source>
        <dbReference type="Proteomes" id="UP000070444"/>
    </source>
</evidence>
<keyword evidence="6" id="KW-0653">Protein transport</keyword>
<reference evidence="12 13" key="1">
    <citation type="journal article" date="2015" name="Genome Biol. Evol.">
        <title>Phylogenomic analyses indicate that early fungi evolved digesting cell walls of algal ancestors of land plants.</title>
        <authorList>
            <person name="Chang Y."/>
            <person name="Wang S."/>
            <person name="Sekimoto S."/>
            <person name="Aerts A.L."/>
            <person name="Choi C."/>
            <person name="Clum A."/>
            <person name="LaButti K.M."/>
            <person name="Lindquist E.A."/>
            <person name="Yee Ngan C."/>
            <person name="Ohm R.A."/>
            <person name="Salamov A.A."/>
            <person name="Grigoriev I.V."/>
            <person name="Spatafora J.W."/>
            <person name="Berbee M.L."/>
        </authorList>
    </citation>
    <scope>NUCLEOTIDE SEQUENCE [LARGE SCALE GENOMIC DNA]</scope>
    <source>
        <strain evidence="12 13">NRRL 28638</strain>
    </source>
</reference>
<gene>
    <name evidence="12" type="ORF">CONCODRAFT_83357</name>
</gene>
<dbReference type="EMBL" id="KQ964432">
    <property type="protein sequence ID" value="KXN73739.1"/>
    <property type="molecule type" value="Genomic_DNA"/>
</dbReference>
<dbReference type="GO" id="GO:0051028">
    <property type="term" value="P:mRNA transport"/>
    <property type="evidence" value="ECO:0007669"/>
    <property type="project" value="UniProtKB-KW"/>
</dbReference>
<keyword evidence="4" id="KW-0068">Autocatalytic cleavage</keyword>
<dbReference type="GO" id="GO:0044614">
    <property type="term" value="C:nuclear pore cytoplasmic filaments"/>
    <property type="evidence" value="ECO:0007669"/>
    <property type="project" value="TreeGrafter"/>
</dbReference>
<feature type="compositionally biased region" description="Low complexity" evidence="10">
    <location>
        <begin position="51"/>
        <end position="76"/>
    </location>
</feature>
<evidence type="ECO:0000256" key="9">
    <source>
        <dbReference type="ARBA" id="ARBA00023242"/>
    </source>
</evidence>
<comment type="similarity">
    <text evidence="2">Belongs to the nucleoporin GLFG family.</text>
</comment>
<dbReference type="InterPro" id="IPR007230">
    <property type="entry name" value="Nup98_auto-Pept-S59_dom"/>
</dbReference>
<dbReference type="Proteomes" id="UP000070444">
    <property type="component" value="Unassembled WGS sequence"/>
</dbReference>
<evidence type="ECO:0000259" key="11">
    <source>
        <dbReference type="PROSITE" id="PS51434"/>
    </source>
</evidence>
<dbReference type="Gene3D" id="1.25.40.690">
    <property type="match status" value="1"/>
</dbReference>
<dbReference type="SUPFAM" id="SSF82215">
    <property type="entry name" value="C-terminal autoproteolytic domain of nucleoporin nup98"/>
    <property type="match status" value="1"/>
</dbReference>
<evidence type="ECO:0000256" key="4">
    <source>
        <dbReference type="ARBA" id="ARBA00022813"/>
    </source>
</evidence>
<evidence type="ECO:0000313" key="12">
    <source>
        <dbReference type="EMBL" id="KXN73739.1"/>
    </source>
</evidence>
<dbReference type="GO" id="GO:0008139">
    <property type="term" value="F:nuclear localization sequence binding"/>
    <property type="evidence" value="ECO:0007669"/>
    <property type="project" value="TreeGrafter"/>
</dbReference>
<keyword evidence="5" id="KW-0509">mRNA transport</keyword>
<evidence type="ECO:0000256" key="3">
    <source>
        <dbReference type="ARBA" id="ARBA00022448"/>
    </source>
</evidence>
<dbReference type="PROSITE" id="PS51434">
    <property type="entry name" value="NUP_C"/>
    <property type="match status" value="1"/>
</dbReference>
<dbReference type="PANTHER" id="PTHR23198">
    <property type="entry name" value="NUCLEOPORIN"/>
    <property type="match status" value="1"/>
</dbReference>
<feature type="region of interest" description="Disordered" evidence="10">
    <location>
        <begin position="1"/>
        <end position="150"/>
    </location>
</feature>
<dbReference type="GO" id="GO:0006606">
    <property type="term" value="P:protein import into nucleus"/>
    <property type="evidence" value="ECO:0007669"/>
    <property type="project" value="TreeGrafter"/>
</dbReference>
<dbReference type="Gene3D" id="3.30.1610.10">
    <property type="entry name" value="Peptidase S59, nucleoporin"/>
    <property type="match status" value="1"/>
</dbReference>
<dbReference type="GO" id="GO:0034398">
    <property type="term" value="P:telomere tethering at nuclear periphery"/>
    <property type="evidence" value="ECO:0007669"/>
    <property type="project" value="TreeGrafter"/>
</dbReference>
<comment type="subcellular location">
    <subcellularLocation>
        <location evidence="1">Nucleus</location>
        <location evidence="1">Nuclear pore complex</location>
    </subcellularLocation>
</comment>
<keyword evidence="3" id="KW-0813">Transport</keyword>
<protein>
    <recommendedName>
        <fullName evidence="11">Peptidase S59 domain-containing protein</fullName>
    </recommendedName>
</protein>
<keyword evidence="7" id="KW-0811">Translocation</keyword>
<evidence type="ECO:0000256" key="8">
    <source>
        <dbReference type="ARBA" id="ARBA00023132"/>
    </source>
</evidence>
<feature type="compositionally biased region" description="Low complexity" evidence="10">
    <location>
        <begin position="881"/>
        <end position="901"/>
    </location>
</feature>
<dbReference type="STRING" id="796925.A0A137PFG1"/>
<dbReference type="InterPro" id="IPR037665">
    <property type="entry name" value="Nucleoporin_S59-like"/>
</dbReference>
<name>A0A137PFG1_CONC2</name>
<dbReference type="Pfam" id="PF04096">
    <property type="entry name" value="Nucleoporin2"/>
    <property type="match status" value="1"/>
</dbReference>
<dbReference type="FunFam" id="1.10.10.2360:FF:000001">
    <property type="entry name" value="Nuclear pore complex protein Nup98-Nup96"/>
    <property type="match status" value="1"/>
</dbReference>
<organism evidence="12 13">
    <name type="scientific">Conidiobolus coronatus (strain ATCC 28846 / CBS 209.66 / NRRL 28638)</name>
    <name type="common">Delacroixia coronata</name>
    <dbReference type="NCBI Taxonomy" id="796925"/>
    <lineage>
        <taxon>Eukaryota</taxon>
        <taxon>Fungi</taxon>
        <taxon>Fungi incertae sedis</taxon>
        <taxon>Zoopagomycota</taxon>
        <taxon>Entomophthoromycotina</taxon>
        <taxon>Entomophthoromycetes</taxon>
        <taxon>Entomophthorales</taxon>
        <taxon>Ancylistaceae</taxon>
        <taxon>Conidiobolus</taxon>
    </lineage>
</organism>
<evidence type="ECO:0000256" key="2">
    <source>
        <dbReference type="ARBA" id="ARBA00008926"/>
    </source>
</evidence>
<dbReference type="OrthoDB" id="3797628at2759"/>
<dbReference type="InterPro" id="IPR036903">
    <property type="entry name" value="Nup98_auto-Pept-S59_dom_sf"/>
</dbReference>
<evidence type="ECO:0000256" key="6">
    <source>
        <dbReference type="ARBA" id="ARBA00022927"/>
    </source>
</evidence>
<dbReference type="GO" id="GO:0006405">
    <property type="term" value="P:RNA export from nucleus"/>
    <property type="evidence" value="ECO:0007669"/>
    <property type="project" value="TreeGrafter"/>
</dbReference>
<feature type="compositionally biased region" description="Low complexity" evidence="10">
    <location>
        <begin position="100"/>
        <end position="124"/>
    </location>
</feature>
<dbReference type="GO" id="GO:0000973">
    <property type="term" value="P:post-transcriptional tethering of RNA polymerase II gene DNA at nuclear periphery"/>
    <property type="evidence" value="ECO:0007669"/>
    <property type="project" value="TreeGrafter"/>
</dbReference>
<dbReference type="PANTHER" id="PTHR23198:SF6">
    <property type="entry name" value="NUCLEAR PORE COMPLEX PROTEIN NUP98-NUP96"/>
    <property type="match status" value="1"/>
</dbReference>
<feature type="region of interest" description="Disordered" evidence="10">
    <location>
        <begin position="850"/>
        <end position="901"/>
    </location>
</feature>
<dbReference type="Gene3D" id="1.10.10.2360">
    <property type="match status" value="1"/>
</dbReference>
<evidence type="ECO:0000256" key="10">
    <source>
        <dbReference type="SAM" id="MobiDB-lite"/>
    </source>
</evidence>
<feature type="compositionally biased region" description="Low complexity" evidence="10">
    <location>
        <begin position="1"/>
        <end position="26"/>
    </location>
</feature>